<feature type="repeat" description="TPR" evidence="4">
    <location>
        <begin position="446"/>
        <end position="479"/>
    </location>
</feature>
<dbReference type="Gene3D" id="1.25.40.10">
    <property type="entry name" value="Tetratricopeptide repeat domain"/>
    <property type="match status" value="5"/>
</dbReference>
<dbReference type="GO" id="GO:0005680">
    <property type="term" value="C:anaphase-promoting complex"/>
    <property type="evidence" value="ECO:0007669"/>
    <property type="project" value="TreeGrafter"/>
</dbReference>
<feature type="repeat" description="TPR" evidence="4">
    <location>
        <begin position="344"/>
        <end position="377"/>
    </location>
</feature>
<proteinExistence type="inferred from homology"/>
<dbReference type="STRING" id="109895.A0A507EBN6"/>
<keyword evidence="2 4" id="KW-0802">TPR repeat</keyword>
<dbReference type="GO" id="GO:0031145">
    <property type="term" value="P:anaphase-promoting complex-dependent catabolic process"/>
    <property type="evidence" value="ECO:0007669"/>
    <property type="project" value="TreeGrafter"/>
</dbReference>
<dbReference type="GO" id="GO:0007091">
    <property type="term" value="P:metaphase/anaphase transition of mitotic cell cycle"/>
    <property type="evidence" value="ECO:0007669"/>
    <property type="project" value="TreeGrafter"/>
</dbReference>
<evidence type="ECO:0000256" key="4">
    <source>
        <dbReference type="PROSITE-ProRule" id="PRU00339"/>
    </source>
</evidence>
<keyword evidence="6" id="KW-1185">Reference proteome</keyword>
<dbReference type="PANTHER" id="PTHR12558:SF13">
    <property type="entry name" value="CELL DIVISION CYCLE PROTEIN 27 HOMOLOG"/>
    <property type="match status" value="1"/>
</dbReference>
<evidence type="ECO:0008006" key="7">
    <source>
        <dbReference type="Google" id="ProtNLM"/>
    </source>
</evidence>
<dbReference type="AlphaFoldDB" id="A0A507EBN6"/>
<comment type="caution">
    <text evidence="5">The sequence shown here is derived from an EMBL/GenBank/DDBJ whole genome shotgun (WGS) entry which is preliminary data.</text>
</comment>
<dbReference type="Pfam" id="PF13181">
    <property type="entry name" value="TPR_8"/>
    <property type="match status" value="3"/>
</dbReference>
<evidence type="ECO:0000256" key="3">
    <source>
        <dbReference type="ARBA" id="ARBA00038210"/>
    </source>
</evidence>
<feature type="repeat" description="TPR" evidence="4">
    <location>
        <begin position="412"/>
        <end position="445"/>
    </location>
</feature>
<dbReference type="Proteomes" id="UP000318582">
    <property type="component" value="Unassembled WGS sequence"/>
</dbReference>
<feature type="repeat" description="TPR" evidence="4">
    <location>
        <begin position="514"/>
        <end position="547"/>
    </location>
</feature>
<dbReference type="PANTHER" id="PTHR12558">
    <property type="entry name" value="CELL DIVISION CYCLE 16,23,27"/>
    <property type="match status" value="1"/>
</dbReference>
<dbReference type="InterPro" id="IPR013105">
    <property type="entry name" value="TPR_2"/>
</dbReference>
<comment type="similarity">
    <text evidence="3">Belongs to the APC3/CDC27 family.</text>
</comment>
<evidence type="ECO:0000313" key="5">
    <source>
        <dbReference type="EMBL" id="TPX61161.1"/>
    </source>
</evidence>
<dbReference type="GO" id="GO:0005737">
    <property type="term" value="C:cytoplasm"/>
    <property type="evidence" value="ECO:0007669"/>
    <property type="project" value="TreeGrafter"/>
</dbReference>
<gene>
    <name evidence="5" type="ORF">PhCBS80983_g01284</name>
</gene>
<dbReference type="SMART" id="SM00028">
    <property type="entry name" value="TPR"/>
    <property type="match status" value="7"/>
</dbReference>
<organism evidence="5 6">
    <name type="scientific">Powellomyces hirtus</name>
    <dbReference type="NCBI Taxonomy" id="109895"/>
    <lineage>
        <taxon>Eukaryota</taxon>
        <taxon>Fungi</taxon>
        <taxon>Fungi incertae sedis</taxon>
        <taxon>Chytridiomycota</taxon>
        <taxon>Chytridiomycota incertae sedis</taxon>
        <taxon>Chytridiomycetes</taxon>
        <taxon>Spizellomycetales</taxon>
        <taxon>Powellomycetaceae</taxon>
        <taxon>Powellomyces</taxon>
    </lineage>
</organism>
<accession>A0A507EBN6</accession>
<dbReference type="SUPFAM" id="SSF48452">
    <property type="entry name" value="TPR-like"/>
    <property type="match status" value="2"/>
</dbReference>
<protein>
    <recommendedName>
        <fullName evidence="7">Cdc23 domain-containing protein</fullName>
    </recommendedName>
</protein>
<dbReference type="Pfam" id="PF13432">
    <property type="entry name" value="TPR_16"/>
    <property type="match status" value="1"/>
</dbReference>
<evidence type="ECO:0000256" key="2">
    <source>
        <dbReference type="ARBA" id="ARBA00022803"/>
    </source>
</evidence>
<keyword evidence="1" id="KW-0677">Repeat</keyword>
<dbReference type="PROSITE" id="PS50005">
    <property type="entry name" value="TPR"/>
    <property type="match status" value="7"/>
</dbReference>
<reference evidence="5 6" key="1">
    <citation type="journal article" date="2019" name="Sci. Rep.">
        <title>Comparative genomics of chytrid fungi reveal insights into the obligate biotrophic and pathogenic lifestyle of Synchytrium endobioticum.</title>
        <authorList>
            <person name="van de Vossenberg B.T.L.H."/>
            <person name="Warris S."/>
            <person name="Nguyen H.D.T."/>
            <person name="van Gent-Pelzer M.P.E."/>
            <person name="Joly D.L."/>
            <person name="van de Geest H.C."/>
            <person name="Bonants P.J.M."/>
            <person name="Smith D.S."/>
            <person name="Levesque C.A."/>
            <person name="van der Lee T.A.J."/>
        </authorList>
    </citation>
    <scope>NUCLEOTIDE SEQUENCE [LARGE SCALE GENOMIC DNA]</scope>
    <source>
        <strain evidence="5 6">CBS 809.83</strain>
    </source>
</reference>
<evidence type="ECO:0000313" key="6">
    <source>
        <dbReference type="Proteomes" id="UP000318582"/>
    </source>
</evidence>
<dbReference type="GO" id="GO:0051301">
    <property type="term" value="P:cell division"/>
    <property type="evidence" value="ECO:0007669"/>
    <property type="project" value="TreeGrafter"/>
</dbReference>
<dbReference type="GO" id="GO:0016567">
    <property type="term" value="P:protein ubiquitination"/>
    <property type="evidence" value="ECO:0007669"/>
    <property type="project" value="TreeGrafter"/>
</dbReference>
<dbReference type="EMBL" id="QEAQ01000009">
    <property type="protein sequence ID" value="TPX61161.1"/>
    <property type="molecule type" value="Genomic_DNA"/>
</dbReference>
<dbReference type="Pfam" id="PF12895">
    <property type="entry name" value="ANAPC3"/>
    <property type="match status" value="1"/>
</dbReference>
<feature type="repeat" description="TPR" evidence="4">
    <location>
        <begin position="276"/>
        <end position="309"/>
    </location>
</feature>
<evidence type="ECO:0000256" key="1">
    <source>
        <dbReference type="ARBA" id="ARBA00022737"/>
    </source>
</evidence>
<feature type="repeat" description="TPR" evidence="4">
    <location>
        <begin position="378"/>
        <end position="411"/>
    </location>
</feature>
<dbReference type="InterPro" id="IPR019734">
    <property type="entry name" value="TPR_rpt"/>
</dbReference>
<name>A0A507EBN6_9FUNG</name>
<feature type="repeat" description="TPR" evidence="4">
    <location>
        <begin position="119"/>
        <end position="152"/>
    </location>
</feature>
<sequence>MSTTDPQALVYERHIQTSIDHADYDNALFLAERLVACFPEYPRAPYLHAKAYYHNNQKQAAYRILEGQTYSPSQYLFARCCFDLDLLQEGEQALQYILQSVKPEKCNGGKMDLDGVELDYVHCLLGKICKRAGKRDEAKRAFERALTLNPFLWTAYQGLCELGGAPEADDVFILGKSVEPPVKEAARSKEEQKTFKMELRSKKRCYDGATKRESGNSTETEELSAQAERSMAAATSILQELQLLGKAYRCLMNYECREALQAFSELSEAHLRTAWTLNQARVARAYYEIARYPEAARYFREARELEPWRFEGLDLYGSCLWHMREEIELAFLAKEMDVNDRLAPQTWCIVGNLYSLRQEHDLAIKCFARAIQLDPYYYYAYTLTGFEYKMKEELDQAVEYFQKSSRIEPRPFNAWFGLGEIFYQQENYGNSHFMFEKAVSINPRNPIVHFHLGSILQKLGEEEKAVAAHQQAVRLDPKNPLYRLRLASAYADFKRYEEALAELQPLEGFTQIESNVYLLMGNVYKALGDTKNALMAYTKARDHRTSRHDVINEAIELLYSSSDESENLLDVATPNQ</sequence>
<dbReference type="InterPro" id="IPR011990">
    <property type="entry name" value="TPR-like_helical_dom_sf"/>
</dbReference>
<dbReference type="Pfam" id="PF07719">
    <property type="entry name" value="TPR_2"/>
    <property type="match status" value="1"/>
</dbReference>